<evidence type="ECO:0000256" key="3">
    <source>
        <dbReference type="ARBA" id="ARBA00023274"/>
    </source>
</evidence>
<dbReference type="AlphaFoldDB" id="E6PDL1"/>
<evidence type="ECO:0000259" key="5">
    <source>
        <dbReference type="Pfam" id="PF00828"/>
    </source>
</evidence>
<organism evidence="6">
    <name type="scientific">mine drainage metagenome</name>
    <dbReference type="NCBI Taxonomy" id="410659"/>
    <lineage>
        <taxon>unclassified sequences</taxon>
        <taxon>metagenomes</taxon>
        <taxon>ecological metagenomes</taxon>
    </lineage>
</organism>
<comment type="caution">
    <text evidence="6">The sequence shown here is derived from an EMBL/GenBank/DDBJ whole genome shotgun (WGS) entry which is preliminary data.</text>
</comment>
<dbReference type="InterPro" id="IPR030878">
    <property type="entry name" value="Ribosomal_uL15"/>
</dbReference>
<proteinExistence type="inferred from homology"/>
<feature type="compositionally biased region" description="Basic residues" evidence="4">
    <location>
        <begin position="28"/>
        <end position="37"/>
    </location>
</feature>
<name>E6PDL1_9ZZZZ</name>
<gene>
    <name evidence="6" type="primary">rplO</name>
    <name evidence="6" type="ORF">CARN1_1648</name>
    <name evidence="7" type="ORF">CARN4_1590</name>
</gene>
<dbReference type="EMBL" id="CABL01000002">
    <property type="protein sequence ID" value="CBH74546.1"/>
    <property type="molecule type" value="Genomic_DNA"/>
</dbReference>
<dbReference type="NCBIfam" id="TIGR01071">
    <property type="entry name" value="rplO_bact"/>
    <property type="match status" value="1"/>
</dbReference>
<evidence type="ECO:0000256" key="2">
    <source>
        <dbReference type="ARBA" id="ARBA00022980"/>
    </source>
</evidence>
<dbReference type="GO" id="GO:0006412">
    <property type="term" value="P:translation"/>
    <property type="evidence" value="ECO:0007669"/>
    <property type="project" value="InterPro"/>
</dbReference>
<evidence type="ECO:0000256" key="1">
    <source>
        <dbReference type="ARBA" id="ARBA00007320"/>
    </source>
</evidence>
<evidence type="ECO:0000256" key="4">
    <source>
        <dbReference type="SAM" id="MobiDB-lite"/>
    </source>
</evidence>
<dbReference type="EMBL" id="CABO01000061">
    <property type="protein sequence ID" value="CBI03424.1"/>
    <property type="molecule type" value="Genomic_DNA"/>
</dbReference>
<keyword evidence="3" id="KW-0687">Ribonucleoprotein</keyword>
<dbReference type="GO" id="GO:0003735">
    <property type="term" value="F:structural constituent of ribosome"/>
    <property type="evidence" value="ECO:0007669"/>
    <property type="project" value="InterPro"/>
</dbReference>
<protein>
    <submittedName>
        <fullName evidence="6">Ribosomal protein L15</fullName>
    </submittedName>
</protein>
<dbReference type="HAMAP" id="MF_01341">
    <property type="entry name" value="Ribosomal_uL15"/>
    <property type="match status" value="1"/>
</dbReference>
<dbReference type="SUPFAM" id="SSF52080">
    <property type="entry name" value="Ribosomal proteins L15p and L18e"/>
    <property type="match status" value="1"/>
</dbReference>
<keyword evidence="2 6" id="KW-0689">Ribosomal protein</keyword>
<accession>E6PDL1</accession>
<dbReference type="PANTHER" id="PTHR12934:SF11">
    <property type="entry name" value="LARGE RIBOSOMAL SUBUNIT PROTEIN UL15M"/>
    <property type="match status" value="1"/>
</dbReference>
<sequence length="171" mass="18100">MATKKKAAAPKERVAQMKLGSLAPAKGSRPKRVRIGRGHGSGMVKTGGEGGKGQTVRSGGGKGPAFEGGQTPWARRLPHRRGYSQKARDIGHFRASFAVINLHRLADWDVAVEVSPETLKARGLLSDLRDGVKVLGAVKADKTLPTGLRFRDIVFSATAREALVAAGAVLE</sequence>
<feature type="domain" description="Large ribosomal subunit protein uL15/eL18" evidence="5">
    <location>
        <begin position="99"/>
        <end position="168"/>
    </location>
</feature>
<dbReference type="Pfam" id="PF00828">
    <property type="entry name" value="Ribosomal_L27A"/>
    <property type="match status" value="1"/>
</dbReference>
<dbReference type="GO" id="GO:0022625">
    <property type="term" value="C:cytosolic large ribosomal subunit"/>
    <property type="evidence" value="ECO:0007669"/>
    <property type="project" value="TreeGrafter"/>
</dbReference>
<dbReference type="PANTHER" id="PTHR12934">
    <property type="entry name" value="50S RIBOSOMAL PROTEIN L15"/>
    <property type="match status" value="1"/>
</dbReference>
<dbReference type="Gene3D" id="3.100.10.10">
    <property type="match status" value="1"/>
</dbReference>
<dbReference type="InterPro" id="IPR036227">
    <property type="entry name" value="Ribosomal_uL15/eL18_sf"/>
</dbReference>
<evidence type="ECO:0000313" key="6">
    <source>
        <dbReference type="EMBL" id="CBH74546.1"/>
    </source>
</evidence>
<dbReference type="InterPro" id="IPR005749">
    <property type="entry name" value="Ribosomal_uL15_bac-type"/>
</dbReference>
<comment type="similarity">
    <text evidence="1">Belongs to the universal ribosomal protein uL15 family.</text>
</comment>
<reference evidence="6" key="1">
    <citation type="submission" date="2009-10" db="EMBL/GenBank/DDBJ databases">
        <title>Diversity of trophic interactions inside an arsenic-rich microbial ecosystem.</title>
        <authorList>
            <person name="Bertin P.N."/>
            <person name="Heinrich-Salmeron A."/>
            <person name="Pelletier E."/>
            <person name="Goulhen-Chollet F."/>
            <person name="Arsene-Ploetze F."/>
            <person name="Gallien S."/>
            <person name="Calteau A."/>
            <person name="Vallenet D."/>
            <person name="Casiot C."/>
            <person name="Chane-Woon-Ming B."/>
            <person name="Giloteaux L."/>
            <person name="Barakat M."/>
            <person name="Bonnefoy V."/>
            <person name="Bruneel O."/>
            <person name="Chandler M."/>
            <person name="Cleiss J."/>
            <person name="Duran R."/>
            <person name="Elbaz-Poulichet F."/>
            <person name="Fonknechten N."/>
            <person name="Lauga B."/>
            <person name="Mornico D."/>
            <person name="Ortet P."/>
            <person name="Schaeffer C."/>
            <person name="Siguier P."/>
            <person name="Alexander Thil Smith A."/>
            <person name="Van Dorsselaer A."/>
            <person name="Weissenbach J."/>
            <person name="Medigue C."/>
            <person name="Le Paslier D."/>
        </authorList>
    </citation>
    <scope>NUCLEOTIDE SEQUENCE</scope>
</reference>
<dbReference type="InterPro" id="IPR021131">
    <property type="entry name" value="Ribosomal_uL15/eL18"/>
</dbReference>
<feature type="compositionally biased region" description="Gly residues" evidence="4">
    <location>
        <begin position="38"/>
        <end position="63"/>
    </location>
</feature>
<feature type="region of interest" description="Disordered" evidence="4">
    <location>
        <begin position="1"/>
        <end position="81"/>
    </location>
</feature>
<evidence type="ECO:0000313" key="7">
    <source>
        <dbReference type="EMBL" id="CBI03424.1"/>
    </source>
</evidence>